<dbReference type="AlphaFoldDB" id="A0A0E3QIF1"/>
<organism evidence="1">
    <name type="scientific">Methanosarcina barkeri str. Wiesmoor</name>
    <dbReference type="NCBI Taxonomy" id="1434109"/>
    <lineage>
        <taxon>Archaea</taxon>
        <taxon>Methanobacteriati</taxon>
        <taxon>Methanobacteriota</taxon>
        <taxon>Stenosarchaea group</taxon>
        <taxon>Methanomicrobia</taxon>
        <taxon>Methanosarcinales</taxon>
        <taxon>Methanosarcinaceae</taxon>
        <taxon>Methanosarcina</taxon>
    </lineage>
</organism>
<name>A0A0E3QIF1_METBA</name>
<sequence>MESLEELKSRIDQYINLLNEKSVIFMWKYKVEEKDKIPGGIMM</sequence>
<dbReference type="EMBL" id="CP009526">
    <property type="protein sequence ID" value="AKB50477.1"/>
    <property type="molecule type" value="Genomic_DNA"/>
</dbReference>
<reference evidence="1" key="1">
    <citation type="submission" date="2014-07" db="EMBL/GenBank/DDBJ databases">
        <title>Methanogenic archaea and the global carbon cycle.</title>
        <authorList>
            <person name="Henriksen J.R."/>
            <person name="Luke J."/>
            <person name="Reinhart S."/>
            <person name="Benedict M.N."/>
            <person name="Youngblut N.D."/>
            <person name="Metcalf M.E."/>
            <person name="Whitaker R.J."/>
            <person name="Metcalf W.W."/>
        </authorList>
    </citation>
    <scope>NUCLEOTIDE SEQUENCE [LARGE SCALE GENOMIC DNA]</scope>
    <source>
        <strain evidence="1">Wiesmoor</strain>
    </source>
</reference>
<accession>A0A0E3QIF1</accession>
<gene>
    <name evidence="1" type="ORF">MSBRW_1224</name>
</gene>
<dbReference type="HOGENOM" id="CLU_041125_9_0_2"/>
<dbReference type="PATRIC" id="fig|1434109.4.peg.1534"/>
<evidence type="ECO:0000313" key="1">
    <source>
        <dbReference type="EMBL" id="AKB50477.1"/>
    </source>
</evidence>
<protein>
    <submittedName>
        <fullName evidence="1">Transposase</fullName>
    </submittedName>
</protein>
<proteinExistence type="predicted"/>
<dbReference type="Proteomes" id="UP000033038">
    <property type="component" value="Chromosome"/>
</dbReference>
<dbReference type="KEGG" id="mbw:MSBRW_1224"/>